<sequence length="375" mass="43290">MNMMKCPACNTPLKRNGKTSSGSQRWRCKECGRSKVGKIDNSAKELNRFLSWLLSRQRQKDMPGAGRTFRRHAAKFWCLWPFSPIVDEVHDVVFVDGIYLGRKAVVLIACTRQHVLGWYVARNENINAWKALLDRIAPPLLVVSDGGSGFKTARATSWPGTQVQRCTYHAFMQVRRYITMNPKLPAGKQLGRIARDLLHVHNVEESLQWLVGFNNWCLEWEAFLAEETINEYGTRCLTHEKLVRAWDSLIRLIKSGNLFTYLDPDLADQTLTCLPAMNNQIEGGINAQLRAMLKDHRGMSLARRIKAIFWWCYQHIENPATPAEILKIMPTDTQLEEYYLNQENLHITQRNLPGWGDAIIWNELHHTTPYNNTWD</sequence>
<evidence type="ECO:0000256" key="1">
    <source>
        <dbReference type="ARBA" id="ARBA00002190"/>
    </source>
</evidence>
<dbReference type="InterPro" id="IPR001207">
    <property type="entry name" value="Transposase_mutator"/>
</dbReference>
<dbReference type="Proteomes" id="UP000255284">
    <property type="component" value="Unassembled WGS sequence"/>
</dbReference>
<evidence type="ECO:0000256" key="2">
    <source>
        <dbReference type="ARBA" id="ARBA00010961"/>
    </source>
</evidence>
<organism evidence="6 7">
    <name type="scientific">Mobiluncus mulieris</name>
    <dbReference type="NCBI Taxonomy" id="2052"/>
    <lineage>
        <taxon>Bacteria</taxon>
        <taxon>Bacillati</taxon>
        <taxon>Actinomycetota</taxon>
        <taxon>Actinomycetes</taxon>
        <taxon>Actinomycetales</taxon>
        <taxon>Actinomycetaceae</taxon>
        <taxon>Mobiluncus</taxon>
    </lineage>
</organism>
<evidence type="ECO:0000256" key="5">
    <source>
        <dbReference type="ARBA" id="ARBA00023172"/>
    </source>
</evidence>
<comment type="similarity">
    <text evidence="2">Belongs to the transposase mutator family.</text>
</comment>
<proteinExistence type="inferred from homology"/>
<dbReference type="InterPro" id="IPR048004">
    <property type="entry name" value="IS1249_transpos"/>
</dbReference>
<dbReference type="NCBIfam" id="NF033544">
    <property type="entry name" value="transpos_IS1249"/>
    <property type="match status" value="1"/>
</dbReference>
<dbReference type="RefSeq" id="WP_115325851.1">
    <property type="nucleotide sequence ID" value="NZ_JACHMA010000001.1"/>
</dbReference>
<dbReference type="Pfam" id="PF00872">
    <property type="entry name" value="Transposase_mut"/>
    <property type="match status" value="1"/>
</dbReference>
<gene>
    <name evidence="6" type="ORF">NCTC11819_01362</name>
</gene>
<dbReference type="GO" id="GO:0006313">
    <property type="term" value="P:DNA transposition"/>
    <property type="evidence" value="ECO:0007669"/>
    <property type="project" value="InterPro"/>
</dbReference>
<comment type="function">
    <text evidence="1">Required for the transposition of the insertion element.</text>
</comment>
<dbReference type="GeneID" id="61168574"/>
<accession>A0A8G2M5I9</accession>
<dbReference type="EMBL" id="UGGQ01000006">
    <property type="protein sequence ID" value="STO16787.1"/>
    <property type="molecule type" value="Genomic_DNA"/>
</dbReference>
<keyword evidence="3" id="KW-0815">Transposition</keyword>
<keyword evidence="4" id="KW-0238">DNA-binding</keyword>
<reference evidence="6 7" key="1">
    <citation type="submission" date="2018-06" db="EMBL/GenBank/DDBJ databases">
        <authorList>
            <consortium name="Pathogen Informatics"/>
            <person name="Doyle S."/>
        </authorList>
    </citation>
    <scope>NUCLEOTIDE SEQUENCE [LARGE SCALE GENOMIC DNA]</scope>
    <source>
        <strain evidence="6 7">NCTC11819</strain>
    </source>
</reference>
<evidence type="ECO:0000313" key="7">
    <source>
        <dbReference type="Proteomes" id="UP000255284"/>
    </source>
</evidence>
<comment type="caution">
    <text evidence="6">The sequence shown here is derived from an EMBL/GenBank/DDBJ whole genome shotgun (WGS) entry which is preliminary data.</text>
</comment>
<dbReference type="PROSITE" id="PS01007">
    <property type="entry name" value="TRANSPOSASE_MUTATOR"/>
    <property type="match status" value="1"/>
</dbReference>
<evidence type="ECO:0000256" key="4">
    <source>
        <dbReference type="ARBA" id="ARBA00023125"/>
    </source>
</evidence>
<evidence type="ECO:0000256" key="3">
    <source>
        <dbReference type="ARBA" id="ARBA00022578"/>
    </source>
</evidence>
<dbReference type="GO" id="GO:0004803">
    <property type="term" value="F:transposase activity"/>
    <property type="evidence" value="ECO:0007669"/>
    <property type="project" value="InterPro"/>
</dbReference>
<keyword evidence="5" id="KW-0233">DNA recombination</keyword>
<protein>
    <submittedName>
        <fullName evidence="6">Transposase and inactivated derivatives</fullName>
    </submittedName>
</protein>
<name>A0A8G2M5I9_9ACTO</name>
<dbReference type="AlphaFoldDB" id="A0A8G2M5I9"/>
<evidence type="ECO:0000313" key="6">
    <source>
        <dbReference type="EMBL" id="STO16787.1"/>
    </source>
</evidence>
<dbReference type="GO" id="GO:0003677">
    <property type="term" value="F:DNA binding"/>
    <property type="evidence" value="ECO:0007669"/>
    <property type="project" value="UniProtKB-KW"/>
</dbReference>